<reference evidence="1 2" key="1">
    <citation type="journal article" date="2013" name="Genome Announc.">
        <title>Draft Genome Sequence of Arcticibacter svalbardensis Strain MN12-7T, a Member of the Family Sphingobacteriaceae Isolated from an Arctic Soil Sample.</title>
        <authorList>
            <person name="Shivaji S."/>
            <person name="Ara S."/>
            <person name="Prasad S."/>
            <person name="Manasa B.P."/>
            <person name="Begum Z."/>
            <person name="Singh A."/>
            <person name="Kumar Pinnaka A."/>
        </authorList>
    </citation>
    <scope>NUCLEOTIDE SEQUENCE [LARGE SCALE GENOMIC DNA]</scope>
    <source>
        <strain evidence="1 2">MN12-7</strain>
    </source>
</reference>
<name>R9GYJ5_9SPHI</name>
<gene>
    <name evidence="1" type="ORF">ADIARSV_0136</name>
</gene>
<dbReference type="STRING" id="1150600.ADIARSV_0136"/>
<keyword evidence="2" id="KW-1185">Reference proteome</keyword>
<comment type="caution">
    <text evidence="1">The sequence shown here is derived from an EMBL/GenBank/DDBJ whole genome shotgun (WGS) entry which is preliminary data.</text>
</comment>
<accession>R9GYJ5</accession>
<protein>
    <submittedName>
        <fullName evidence="1">Uncharacterized protein</fullName>
    </submittedName>
</protein>
<organism evidence="1 2">
    <name type="scientific">Arcticibacter svalbardensis MN12-7</name>
    <dbReference type="NCBI Taxonomy" id="1150600"/>
    <lineage>
        <taxon>Bacteria</taxon>
        <taxon>Pseudomonadati</taxon>
        <taxon>Bacteroidota</taxon>
        <taxon>Sphingobacteriia</taxon>
        <taxon>Sphingobacteriales</taxon>
        <taxon>Sphingobacteriaceae</taxon>
        <taxon>Arcticibacter</taxon>
    </lineage>
</organism>
<dbReference type="AlphaFoldDB" id="R9GYJ5"/>
<dbReference type="Proteomes" id="UP000014174">
    <property type="component" value="Unassembled WGS sequence"/>
</dbReference>
<proteinExistence type="predicted"/>
<evidence type="ECO:0000313" key="2">
    <source>
        <dbReference type="Proteomes" id="UP000014174"/>
    </source>
</evidence>
<sequence length="55" mass="6541">MKRLHILLFPFRLFEVLKQANKPFEQAYILPKAFYDGSTLEDMLSRQADLTHMNL</sequence>
<dbReference type="EMBL" id="AQPN01000002">
    <property type="protein sequence ID" value="EOR96713.1"/>
    <property type="molecule type" value="Genomic_DNA"/>
</dbReference>
<dbReference type="RefSeq" id="WP_016193393.1">
    <property type="nucleotide sequence ID" value="NZ_AQPN01000002.1"/>
</dbReference>
<evidence type="ECO:0000313" key="1">
    <source>
        <dbReference type="EMBL" id="EOR96713.1"/>
    </source>
</evidence>